<dbReference type="GO" id="GO:0009306">
    <property type="term" value="P:protein secretion"/>
    <property type="evidence" value="ECO:0007669"/>
    <property type="project" value="InterPro"/>
</dbReference>
<keyword evidence="6" id="KW-0812">Transmembrane</keyword>
<evidence type="ECO:0000256" key="2">
    <source>
        <dbReference type="ARBA" id="ARBA00021622"/>
    </source>
</evidence>
<dbReference type="PRINTS" id="PR00950">
    <property type="entry name" value="TYPE3IMSPROT"/>
</dbReference>
<feature type="transmembrane region" description="Helical" evidence="6">
    <location>
        <begin position="184"/>
        <end position="211"/>
    </location>
</feature>
<feature type="transmembrane region" description="Helical" evidence="6">
    <location>
        <begin position="29"/>
        <end position="48"/>
    </location>
</feature>
<organism evidence="7 8">
    <name type="scientific">Buchnera aphidicola</name>
    <name type="common">Cinara kochiana kochiana</name>
    <dbReference type="NCBI Taxonomy" id="2518976"/>
    <lineage>
        <taxon>Bacteria</taxon>
        <taxon>Pseudomonadati</taxon>
        <taxon>Pseudomonadota</taxon>
        <taxon>Gammaproteobacteria</taxon>
        <taxon>Enterobacterales</taxon>
        <taxon>Erwiniaceae</taxon>
        <taxon>Buchnera</taxon>
    </lineage>
</organism>
<keyword evidence="6" id="KW-1133">Transmembrane helix</keyword>
<evidence type="ECO:0000256" key="5">
    <source>
        <dbReference type="ARBA" id="ARBA00025078"/>
    </source>
</evidence>
<dbReference type="AlphaFoldDB" id="A0A451D5N3"/>
<dbReference type="InterPro" id="IPR006135">
    <property type="entry name" value="T3SS_substrate_exporter"/>
</dbReference>
<dbReference type="EMBL" id="LR217707">
    <property type="protein sequence ID" value="VFP81075.1"/>
    <property type="molecule type" value="Genomic_DNA"/>
</dbReference>
<sequence length="370" mass="43955">MNYSLNEDKTEAATPHKIKKFKKNGYIQYLYDLNSFLILSFFFCLFYLNKKFIFLRLLKLFVLNLTFDIKFINYPQLFFVSTLQHTKIFILYFLILFLGIACILVFSPIFFYGEIVRIRFLKISLNSFNIINNFKKKSFFDIIIDFLSISSKIIIIIAVSFLFIRNNYFNINNFYFNSLLNNLFFGFYWMYRYILLMMTIIGIIAIIDTIIKYLEYFNKLKMTVQEVKDEQRELEGNPLIKQRIQILIRNSLHRYPISELIKSDVIIFNSINCAVAIHYNSITMSAPKVLFKGLEKLSIHIVKFAQKNNIPIFISDSIAIYLYKNSFIGNQIPINLHSSIAKILAWAWKVKRWKKYGGIYPTMPMIFFNK</sequence>
<dbReference type="InterPro" id="IPR029025">
    <property type="entry name" value="T3SS_substrate_exporter_C"/>
</dbReference>
<keyword evidence="4" id="KW-0813">Transport</keyword>
<accession>A0A451D5N3</accession>
<keyword evidence="7" id="KW-0282">Flagellum</keyword>
<dbReference type="SUPFAM" id="SSF160544">
    <property type="entry name" value="EscU C-terminal domain-like"/>
    <property type="match status" value="1"/>
</dbReference>
<protein>
    <recommendedName>
        <fullName evidence="2">Flagellar biosynthetic protein FlhB</fullName>
    </recommendedName>
</protein>
<evidence type="ECO:0000313" key="7">
    <source>
        <dbReference type="EMBL" id="VFP81075.1"/>
    </source>
</evidence>
<evidence type="ECO:0000256" key="4">
    <source>
        <dbReference type="ARBA" id="ARBA00023225"/>
    </source>
</evidence>
<keyword evidence="4" id="KW-1006">Bacterial flagellum protein export</keyword>
<dbReference type="Gene3D" id="3.40.1690.10">
    <property type="entry name" value="secretion proteins EscU"/>
    <property type="match status" value="1"/>
</dbReference>
<dbReference type="GO" id="GO:0005886">
    <property type="term" value="C:plasma membrane"/>
    <property type="evidence" value="ECO:0007669"/>
    <property type="project" value="TreeGrafter"/>
</dbReference>
<evidence type="ECO:0000256" key="1">
    <source>
        <dbReference type="ARBA" id="ARBA00010690"/>
    </source>
</evidence>
<keyword evidence="4" id="KW-0653">Protein transport</keyword>
<dbReference type="OrthoDB" id="9807950at2"/>
<dbReference type="Pfam" id="PF01312">
    <property type="entry name" value="Bac_export_2"/>
    <property type="match status" value="1"/>
</dbReference>
<comment type="similarity">
    <text evidence="1">Belongs to the type III secretion exporter family.</text>
</comment>
<comment type="function">
    <text evidence="5">Required for formation of the rod structure in the basal body of the flagellar apparatus. Together with FliI and FliH, may constitute the export apparatus of flagellin.</text>
</comment>
<dbReference type="RefSeq" id="WP_154028497.1">
    <property type="nucleotide sequence ID" value="NZ_LR217707.1"/>
</dbReference>
<dbReference type="GO" id="GO:0044781">
    <property type="term" value="P:bacterial-type flagellum organization"/>
    <property type="evidence" value="ECO:0007669"/>
    <property type="project" value="UniProtKB-KW"/>
</dbReference>
<keyword evidence="6" id="KW-0472">Membrane</keyword>
<keyword evidence="7" id="KW-0969">Cilium</keyword>
<gene>
    <name evidence="7" type="primary">flhB</name>
    <name evidence="7" type="ORF">BUCIKOCA2762_157</name>
</gene>
<feature type="transmembrane region" description="Helical" evidence="6">
    <location>
        <begin position="142"/>
        <end position="164"/>
    </location>
</feature>
<evidence type="ECO:0000256" key="3">
    <source>
        <dbReference type="ARBA" id="ARBA00022795"/>
    </source>
</evidence>
<dbReference type="Proteomes" id="UP000294380">
    <property type="component" value="Chromosome"/>
</dbReference>
<name>A0A451D5N3_9GAMM</name>
<reference evidence="7 8" key="1">
    <citation type="submission" date="2019-02" db="EMBL/GenBank/DDBJ databases">
        <authorList>
            <person name="Manzano-Marin A."/>
            <person name="Manzano-Marin A."/>
        </authorList>
    </citation>
    <scope>NUCLEOTIDE SEQUENCE [LARGE SCALE GENOMIC DNA]</scope>
    <source>
        <strain evidence="7 8">BuCikochiana</strain>
    </source>
</reference>
<keyword evidence="7" id="KW-0966">Cell projection</keyword>
<proteinExistence type="inferred from homology"/>
<dbReference type="PANTHER" id="PTHR30531:SF12">
    <property type="entry name" value="FLAGELLAR BIOSYNTHETIC PROTEIN FLHB"/>
    <property type="match status" value="1"/>
</dbReference>
<dbReference type="PANTHER" id="PTHR30531">
    <property type="entry name" value="FLAGELLAR BIOSYNTHETIC PROTEIN FLHB"/>
    <property type="match status" value="1"/>
</dbReference>
<evidence type="ECO:0000313" key="8">
    <source>
        <dbReference type="Proteomes" id="UP000294380"/>
    </source>
</evidence>
<evidence type="ECO:0000256" key="6">
    <source>
        <dbReference type="SAM" id="Phobius"/>
    </source>
</evidence>
<keyword evidence="3" id="KW-1005">Bacterial flagellum biogenesis</keyword>
<feature type="transmembrane region" description="Helical" evidence="6">
    <location>
        <begin position="89"/>
        <end position="112"/>
    </location>
</feature>